<organism evidence="1 2">
    <name type="scientific">Photobacterium profundum (strain SS9)</name>
    <dbReference type="NCBI Taxonomy" id="298386"/>
    <lineage>
        <taxon>Bacteria</taxon>
        <taxon>Pseudomonadati</taxon>
        <taxon>Pseudomonadota</taxon>
        <taxon>Gammaproteobacteria</taxon>
        <taxon>Vibrionales</taxon>
        <taxon>Vibrionaceae</taxon>
        <taxon>Photobacterium</taxon>
    </lineage>
</organism>
<dbReference type="EMBL" id="CR378663">
    <property type="protein sequence ID" value="CAG18676.1"/>
    <property type="molecule type" value="Genomic_DNA"/>
</dbReference>
<evidence type="ECO:0008006" key="3">
    <source>
        <dbReference type="Google" id="ProtNLM"/>
    </source>
</evidence>
<dbReference type="InterPro" id="IPR021482">
    <property type="entry name" value="DUF3135"/>
</dbReference>
<proteinExistence type="predicted"/>
<keyword evidence="2" id="KW-1185">Reference proteome</keyword>
<name>Q6LVJ9_PHOPR</name>
<sequence length="116" mass="13077">MARIEGVAMQTLPSFDELKAMAENAPHELEALRQSMSEEIIEQSSQAMQPRLRAQMSHINQVIARGKNPNHINILLMAELQQQLKRFALALNDPQALTEHTAEVKAFIHPTHQSES</sequence>
<dbReference type="STRING" id="298386.PBPRA0237"/>
<evidence type="ECO:0000313" key="1">
    <source>
        <dbReference type="EMBL" id="CAG18676.1"/>
    </source>
</evidence>
<dbReference type="Proteomes" id="UP000000593">
    <property type="component" value="Chromosome 1"/>
</dbReference>
<dbReference type="AlphaFoldDB" id="Q6LVJ9"/>
<gene>
    <name evidence="1" type="primary">VV3022</name>
    <name evidence="1" type="ordered locus">PBPRA0237</name>
</gene>
<dbReference type="eggNOG" id="ENOG5033EY0">
    <property type="taxonomic scope" value="Bacteria"/>
</dbReference>
<accession>Q6LVJ9</accession>
<dbReference type="Pfam" id="PF11333">
    <property type="entry name" value="DUF3135"/>
    <property type="match status" value="1"/>
</dbReference>
<protein>
    <recommendedName>
        <fullName evidence="3">DUF3135 domain-containing protein</fullName>
    </recommendedName>
</protein>
<reference evidence="2" key="1">
    <citation type="journal article" date="2005" name="Science">
        <title>Life at depth: Photobacterium profundum genome sequence and expression analysis.</title>
        <authorList>
            <person name="Vezzi A."/>
            <person name="Campanaro S."/>
            <person name="D'Angelo M."/>
            <person name="Simonato F."/>
            <person name="Vitulo N."/>
            <person name="Lauro F.M."/>
            <person name="Cestaro A."/>
            <person name="Malacrida G."/>
            <person name="Simionati B."/>
            <person name="Cannata N."/>
            <person name="Romualdi C."/>
            <person name="Bartlett D.H."/>
            <person name="Valle G."/>
        </authorList>
    </citation>
    <scope>NUCLEOTIDE SEQUENCE [LARGE SCALE GENOMIC DNA]</scope>
    <source>
        <strain evidence="2">ATCC BAA-1253 / SS9</strain>
    </source>
</reference>
<evidence type="ECO:0000313" key="2">
    <source>
        <dbReference type="Proteomes" id="UP000000593"/>
    </source>
</evidence>
<dbReference type="HOGENOM" id="CLU_153204_1_0_6"/>
<dbReference type="KEGG" id="ppr:PBPRA0237"/>